<protein>
    <submittedName>
        <fullName evidence="2">Uncharacterized protein</fullName>
    </submittedName>
</protein>
<accession>A0A6G9D3P1</accession>
<keyword evidence="1" id="KW-0472">Membrane</keyword>
<keyword evidence="1" id="KW-1133">Transmembrane helix</keyword>
<organism evidence="2 3">
    <name type="scientific">Rhodococcus erythropolis</name>
    <name type="common">Arthrobacter picolinophilus</name>
    <dbReference type="NCBI Taxonomy" id="1833"/>
    <lineage>
        <taxon>Bacteria</taxon>
        <taxon>Bacillati</taxon>
        <taxon>Actinomycetota</taxon>
        <taxon>Actinomycetes</taxon>
        <taxon>Mycobacteriales</taxon>
        <taxon>Nocardiaceae</taxon>
        <taxon>Rhodococcus</taxon>
        <taxon>Rhodococcus erythropolis group</taxon>
    </lineage>
</organism>
<keyword evidence="1" id="KW-0812">Transmembrane</keyword>
<dbReference type="RefSeq" id="WP_166503040.1">
    <property type="nucleotide sequence ID" value="NZ_CP050125.1"/>
</dbReference>
<sequence>MTLEQLIDRWRHDDRGPTTLVTVIAMVAFLMMFSVMLQTALFFHGRDVANTCAEKALQATRSQQGNQALGLAAANACIAKSGSGDLQAPVVSVNKTLRESTVTITGKSPSLVPGLEFAITVDHTKPTERVTNPGGVG</sequence>
<dbReference type="EMBL" id="CP050125">
    <property type="protein sequence ID" value="QIP43905.1"/>
    <property type="molecule type" value="Genomic_DNA"/>
</dbReference>
<reference evidence="2 3" key="1">
    <citation type="submission" date="2020-03" db="EMBL/GenBank/DDBJ databases">
        <title>Screen low temperature-resistant strains for efficient degradation of petroleum hydrocarbons under the low temperature.</title>
        <authorList>
            <person name="Wang Y."/>
            <person name="Chen J."/>
        </authorList>
    </citation>
    <scope>NUCLEOTIDE SEQUENCE [LARGE SCALE GENOMIC DNA]</scope>
    <source>
        <strain evidence="2 3">KB1</strain>
        <plasmid evidence="2 3">plas1</plasmid>
    </source>
</reference>
<feature type="transmembrane region" description="Helical" evidence="1">
    <location>
        <begin position="20"/>
        <end position="43"/>
    </location>
</feature>
<keyword evidence="2" id="KW-0614">Plasmid</keyword>
<evidence type="ECO:0000313" key="2">
    <source>
        <dbReference type="EMBL" id="QIP43905.1"/>
    </source>
</evidence>
<gene>
    <name evidence="2" type="ORF">G9444_6662</name>
</gene>
<name>A0A6G9D3P1_RHOER</name>
<proteinExistence type="predicted"/>
<geneLocation type="plasmid" evidence="2 3">
    <name>plas1</name>
</geneLocation>
<evidence type="ECO:0000313" key="3">
    <source>
        <dbReference type="Proteomes" id="UP000502345"/>
    </source>
</evidence>
<dbReference type="AlphaFoldDB" id="A0A6G9D3P1"/>
<dbReference type="Proteomes" id="UP000502345">
    <property type="component" value="Plasmid plas1"/>
</dbReference>
<evidence type="ECO:0000256" key="1">
    <source>
        <dbReference type="SAM" id="Phobius"/>
    </source>
</evidence>